<evidence type="ECO:0000313" key="1">
    <source>
        <dbReference type="EMBL" id="KAK7023122.1"/>
    </source>
</evidence>
<protein>
    <recommendedName>
        <fullName evidence="3">N-methyl-D-aspartate receptor NMDAR2C subunit</fullName>
    </recommendedName>
</protein>
<dbReference type="PANTHER" id="PTHR21174">
    <property type="match status" value="1"/>
</dbReference>
<dbReference type="EMBL" id="JAWWNJ010000036">
    <property type="protein sequence ID" value="KAK7023122.1"/>
    <property type="molecule type" value="Genomic_DNA"/>
</dbReference>
<keyword evidence="2" id="KW-1185">Reference proteome</keyword>
<comment type="caution">
    <text evidence="1">The sequence shown here is derived from an EMBL/GenBank/DDBJ whole genome shotgun (WGS) entry which is preliminary data.</text>
</comment>
<name>A0AAW0BAG7_9AGAR</name>
<accession>A0AAW0BAG7</accession>
<dbReference type="Proteomes" id="UP001362999">
    <property type="component" value="Unassembled WGS sequence"/>
</dbReference>
<dbReference type="AlphaFoldDB" id="A0AAW0BAG7"/>
<reference evidence="1 2" key="1">
    <citation type="journal article" date="2024" name="J Genomics">
        <title>Draft genome sequencing and assembly of Favolaschia claudopus CIRM-BRFM 2984 isolated from oak limbs.</title>
        <authorList>
            <person name="Navarro D."/>
            <person name="Drula E."/>
            <person name="Chaduli D."/>
            <person name="Cazenave R."/>
            <person name="Ahrendt S."/>
            <person name="Wang J."/>
            <person name="Lipzen A."/>
            <person name="Daum C."/>
            <person name="Barry K."/>
            <person name="Grigoriev I.V."/>
            <person name="Favel A."/>
            <person name="Rosso M.N."/>
            <person name="Martin F."/>
        </authorList>
    </citation>
    <scope>NUCLEOTIDE SEQUENCE [LARGE SCALE GENOMIC DNA]</scope>
    <source>
        <strain evidence="1 2">CIRM-BRFM 2984</strain>
    </source>
</reference>
<organism evidence="1 2">
    <name type="scientific">Favolaschia claudopus</name>
    <dbReference type="NCBI Taxonomy" id="2862362"/>
    <lineage>
        <taxon>Eukaryota</taxon>
        <taxon>Fungi</taxon>
        <taxon>Dikarya</taxon>
        <taxon>Basidiomycota</taxon>
        <taxon>Agaricomycotina</taxon>
        <taxon>Agaricomycetes</taxon>
        <taxon>Agaricomycetidae</taxon>
        <taxon>Agaricales</taxon>
        <taxon>Marasmiineae</taxon>
        <taxon>Mycenaceae</taxon>
        <taxon>Favolaschia</taxon>
    </lineage>
</organism>
<dbReference type="PANTHER" id="PTHR21174:SF0">
    <property type="entry name" value="HD PHOSPHOHYDROLASE FAMILY PROTEIN-RELATED"/>
    <property type="match status" value="1"/>
</dbReference>
<evidence type="ECO:0008006" key="3">
    <source>
        <dbReference type="Google" id="ProtNLM"/>
    </source>
</evidence>
<gene>
    <name evidence="1" type="ORF">R3P38DRAFT_2957637</name>
</gene>
<dbReference type="SUPFAM" id="SSF109604">
    <property type="entry name" value="HD-domain/PDEase-like"/>
    <property type="match status" value="1"/>
</dbReference>
<proteinExistence type="predicted"/>
<dbReference type="PIRSF" id="PIRSF035170">
    <property type="entry name" value="HD_phosphohydro"/>
    <property type="match status" value="1"/>
</dbReference>
<evidence type="ECO:0000313" key="2">
    <source>
        <dbReference type="Proteomes" id="UP001362999"/>
    </source>
</evidence>
<sequence>MSSYATENRFMNTILAVDPAIDGEIIHTMAAELQTRYSEPQRYYHTLEHISYMLKALESSGRSSEIIELAIWFHDCIYDPVKGGPSNELESIRVFETFVDTTTSRATAALRESVSTLIEATIQHRVPDVLPAQLCASDVTVFLDLDMNILAETPEVYDNYSRQIRREYAHVPANAYRSGRIKVLQDFLLRDHIFLGPDSGSMDEQAKKNILREIHRLEMTSDADI</sequence>
<dbReference type="InterPro" id="IPR009218">
    <property type="entry name" value="HD_phosphohydro"/>
</dbReference>